<organism evidence="2">
    <name type="scientific">Acanthosepion lycidas</name>
    <dbReference type="NCBI Taxonomy" id="296134"/>
    <lineage>
        <taxon>Eukaryota</taxon>
        <taxon>Metazoa</taxon>
        <taxon>Spiralia</taxon>
        <taxon>Lophotrochozoa</taxon>
        <taxon>Mollusca</taxon>
        <taxon>Cephalopoda</taxon>
        <taxon>Coleoidea</taxon>
        <taxon>Decapodiformes</taxon>
        <taxon>Sepiida</taxon>
        <taxon>Sepiina</taxon>
        <taxon>Sepiidae</taxon>
        <taxon>Acanthosepion</taxon>
    </lineage>
</organism>
<feature type="transmembrane region" description="Helical" evidence="1">
    <location>
        <begin position="6"/>
        <end position="26"/>
    </location>
</feature>
<gene>
    <name evidence="2" type="primary">ATP8</name>
</gene>
<accession>A0A023PMY4</accession>
<geneLocation type="mitochondrion" evidence="2"/>
<proteinExistence type="predicted"/>
<keyword evidence="1" id="KW-0472">Membrane</keyword>
<name>A0A023PMY4_9MOLL</name>
<dbReference type="AlphaFoldDB" id="A0A023PMY4"/>
<protein>
    <submittedName>
        <fullName evidence="2">ATP synthase F0 subunit 8</fullName>
    </submittedName>
</protein>
<reference evidence="2" key="1">
    <citation type="submission" date="2014-01" db="EMBL/GenBank/DDBJ databases">
        <title>Complete mitochondrial genome of the kisslip cuttlefish Sepia lycidas (Sepioidea, Sepiidae).</title>
        <authorList>
            <person name="Wang W."/>
            <person name="Guo B."/>
            <person name="Wu C."/>
            <person name="Zhang C."/>
        </authorList>
    </citation>
    <scope>NUCLEOTIDE SEQUENCE</scope>
</reference>
<evidence type="ECO:0000313" key="2">
    <source>
        <dbReference type="EMBL" id="AHX26467.1"/>
    </source>
</evidence>
<dbReference type="EMBL" id="KJ162574">
    <property type="protein sequence ID" value="AHX26467.1"/>
    <property type="molecule type" value="Genomic_DNA"/>
</dbReference>
<keyword evidence="1" id="KW-0812">Transmembrane</keyword>
<evidence type="ECO:0000256" key="1">
    <source>
        <dbReference type="SAM" id="Phobius"/>
    </source>
</evidence>
<keyword evidence="1" id="KW-1133">Transmembrane helix</keyword>
<feature type="transmembrane region" description="Helical" evidence="1">
    <location>
        <begin position="47"/>
        <end position="63"/>
    </location>
</feature>
<sequence>MPQLSPINWLFLFFMFWLIMMINSSIMWWNTMNLYKFNKSTKKLTNINYKWFYASSYFFFFWWS</sequence>
<keyword evidence="2" id="KW-0496">Mitochondrion</keyword>